<keyword evidence="2" id="KW-1185">Reference proteome</keyword>
<evidence type="ECO:0000313" key="2">
    <source>
        <dbReference type="Proteomes" id="UP000501623"/>
    </source>
</evidence>
<accession>A0A6M6BE95</accession>
<organism evidence="1 2">
    <name type="scientific">Hymenobacter taeanensis</name>
    <dbReference type="NCBI Taxonomy" id="2735321"/>
    <lineage>
        <taxon>Bacteria</taxon>
        <taxon>Pseudomonadati</taxon>
        <taxon>Bacteroidota</taxon>
        <taxon>Cytophagia</taxon>
        <taxon>Cytophagales</taxon>
        <taxon>Hymenobacteraceae</taxon>
        <taxon>Hymenobacter</taxon>
    </lineage>
</organism>
<dbReference type="AlphaFoldDB" id="A0A6M6BE95"/>
<evidence type="ECO:0000313" key="1">
    <source>
        <dbReference type="EMBL" id="QJX45505.1"/>
    </source>
</evidence>
<gene>
    <name evidence="1" type="ORF">HMJ29_00540</name>
</gene>
<reference evidence="1 2" key="1">
    <citation type="submission" date="2020-05" db="EMBL/GenBank/DDBJ databases">
        <title>Complete genome sequence of Hymenobacter sp. TS19 in Coasted Sand Dune.</title>
        <authorList>
            <person name="Lee J.-H."/>
            <person name="Jung J.-H."/>
            <person name="Jeong S."/>
            <person name="Zhao L."/>
            <person name="Kim M.-K."/>
            <person name="Seo H.-S."/>
            <person name="Lim S."/>
        </authorList>
    </citation>
    <scope>NUCLEOTIDE SEQUENCE [LARGE SCALE GENOMIC DNA]</scope>
    <source>
        <strain evidence="1 2">TS19</strain>
    </source>
</reference>
<protein>
    <submittedName>
        <fullName evidence="1">Uncharacterized protein</fullName>
    </submittedName>
</protein>
<proteinExistence type="predicted"/>
<dbReference type="EMBL" id="CP053538">
    <property type="protein sequence ID" value="QJX45505.1"/>
    <property type="molecule type" value="Genomic_DNA"/>
</dbReference>
<name>A0A6M6BE95_9BACT</name>
<dbReference type="RefSeq" id="WP_171589653.1">
    <property type="nucleotide sequence ID" value="NZ_CP053538.1"/>
</dbReference>
<dbReference type="KEGG" id="hts:HMJ29_00540"/>
<sequence>MTEYTVQANGSKEFQLLANGTVLGHLRYTEWFSLKAVITLANGMSFQIEPRGFWGTTIELKDQEKVLLTFKMHWAGKIIIKSRLDGNKALVFKNKSVLKNTYVLQDKDEQELLLVQPDFHWIKLNHDYTISATELFEQLNAKELLLLTTVHCANYYMMMVASATVVL</sequence>
<dbReference type="Proteomes" id="UP000501623">
    <property type="component" value="Chromosome"/>
</dbReference>